<protein>
    <recommendedName>
        <fullName evidence="1">DUF4378 domain-containing protein</fullName>
    </recommendedName>
</protein>
<reference evidence="2 3" key="1">
    <citation type="journal article" date="2024" name="Nat. Commun.">
        <title>Phylogenomics reveals the evolutionary origins of lichenization in chlorophyte algae.</title>
        <authorList>
            <person name="Puginier C."/>
            <person name="Libourel C."/>
            <person name="Otte J."/>
            <person name="Skaloud P."/>
            <person name="Haon M."/>
            <person name="Grisel S."/>
            <person name="Petersen M."/>
            <person name="Berrin J.G."/>
            <person name="Delaux P.M."/>
            <person name="Dal Grande F."/>
            <person name="Keller J."/>
        </authorList>
    </citation>
    <scope>NUCLEOTIDE SEQUENCE [LARGE SCALE GENOMIC DNA]</scope>
    <source>
        <strain evidence="2 3">SAG 2043</strain>
    </source>
</reference>
<gene>
    <name evidence="2" type="ORF">WJX72_003771</name>
</gene>
<dbReference type="InterPro" id="IPR025486">
    <property type="entry name" value="DUF4378"/>
</dbReference>
<name>A0AAW1NXY8_9CHLO</name>
<accession>A0AAW1NXY8</accession>
<sequence>MRGRDEEPDRVHQEALTSTPHLAVTAATQPVVRVPDAVVVDQATVGEYVEAVMELFMQGPPDRVVPGQDLLGLEGFLLLERSRPAVSDAQHIHNKLLYDAVNEALVHFFSLAARRQPAPAWIRRLQPLRRLPQGPELTAAVKQRVMKWAAQQHDEHVDAMLAEDAVEDDRTWAIIEEEEAEVRFDISEAIWDDLIADTADTLLLLHG</sequence>
<dbReference type="EMBL" id="JALJOR010000027">
    <property type="protein sequence ID" value="KAK9802869.1"/>
    <property type="molecule type" value="Genomic_DNA"/>
</dbReference>
<evidence type="ECO:0000313" key="2">
    <source>
        <dbReference type="EMBL" id="KAK9802869.1"/>
    </source>
</evidence>
<organism evidence="2 3">
    <name type="scientific">[Myrmecia] bisecta</name>
    <dbReference type="NCBI Taxonomy" id="41462"/>
    <lineage>
        <taxon>Eukaryota</taxon>
        <taxon>Viridiplantae</taxon>
        <taxon>Chlorophyta</taxon>
        <taxon>core chlorophytes</taxon>
        <taxon>Trebouxiophyceae</taxon>
        <taxon>Trebouxiales</taxon>
        <taxon>Trebouxiaceae</taxon>
        <taxon>Myrmecia</taxon>
    </lineage>
</organism>
<keyword evidence="3" id="KW-1185">Reference proteome</keyword>
<comment type="caution">
    <text evidence="2">The sequence shown here is derived from an EMBL/GenBank/DDBJ whole genome shotgun (WGS) entry which is preliminary data.</text>
</comment>
<dbReference type="Pfam" id="PF14309">
    <property type="entry name" value="DUF4378"/>
    <property type="match status" value="1"/>
</dbReference>
<proteinExistence type="predicted"/>
<evidence type="ECO:0000259" key="1">
    <source>
        <dbReference type="Pfam" id="PF14309"/>
    </source>
</evidence>
<feature type="domain" description="DUF4378" evidence="1">
    <location>
        <begin position="78"/>
        <end position="196"/>
    </location>
</feature>
<dbReference type="AlphaFoldDB" id="A0AAW1NXY8"/>
<evidence type="ECO:0000313" key="3">
    <source>
        <dbReference type="Proteomes" id="UP001489004"/>
    </source>
</evidence>
<dbReference type="Proteomes" id="UP001489004">
    <property type="component" value="Unassembled WGS sequence"/>
</dbReference>